<name>A0A6G2CPV2_9FIRM</name>
<dbReference type="InterPro" id="IPR013783">
    <property type="entry name" value="Ig-like_fold"/>
</dbReference>
<dbReference type="InterPro" id="IPR011840">
    <property type="entry name" value="PulA_typeI"/>
</dbReference>
<dbReference type="GO" id="GO:0005975">
    <property type="term" value="P:carbohydrate metabolic process"/>
    <property type="evidence" value="ECO:0007669"/>
    <property type="project" value="InterPro"/>
</dbReference>
<gene>
    <name evidence="3" type="primary">pulA</name>
    <name evidence="3" type="ORF">GMA64_10335</name>
</gene>
<dbReference type="InterPro" id="IPR006047">
    <property type="entry name" value="GH13_cat_dom"/>
</dbReference>
<keyword evidence="3" id="KW-0378">Hydrolase</keyword>
<feature type="domain" description="Glycosyl hydrolase family 13 catalytic" evidence="2">
    <location>
        <begin position="221"/>
        <end position="617"/>
    </location>
</feature>
<dbReference type="InterPro" id="IPR040697">
    <property type="entry name" value="PulA_N1"/>
</dbReference>
<dbReference type="Gene3D" id="2.60.40.1180">
    <property type="entry name" value="Golgi alpha-mannosidase II"/>
    <property type="match status" value="1"/>
</dbReference>
<dbReference type="EMBL" id="WMQV01000026">
    <property type="protein sequence ID" value="MTL94926.1"/>
    <property type="molecule type" value="Genomic_DNA"/>
</dbReference>
<dbReference type="RefSeq" id="WP_129821431.1">
    <property type="nucleotide sequence ID" value="NZ_RCYV01000008.1"/>
</dbReference>
<dbReference type="EC" id="3.2.1.41" evidence="3"/>
<dbReference type="InterPro" id="IPR004193">
    <property type="entry name" value="Glyco_hydro_13_N"/>
</dbReference>
<sequence>MRKMKTFEAYVDQYETITVYLKKTFYNGESSTFRLKDENSASVELEILEKVEDGDYVKYLLKSPSLTFGGEYRVADDHNLQTPLQFGYVVRTKEFDEEFYYAGDDLGTTYTKEATIFKVWAPIANRVKVDIKVKGDYQTYDLSREENGVWTATVKGDLELASYVYLVKVNGTWNEATDPYAIASTPNHKRTVIVDPEKIKIDSNREMAPKVQSYTDAIIYEMHVRDFSVHKNSGIKNVGKFLGVVEEGTRTSRGTLTGLDYLVDLGVTHIQLLPTYDFGSVDELNQFETYNWGYDPVQYNVPEGSYATDVLNPYSRIIEMKQMIAKLHEKGFRVTMDVVYNHMFDAGSSAFENIVPNYYFRLGENGEVSNGSWCGNDVDSLRPMCRKFIIDSTKMWIRDYGFDGFRFDLMGILDIDTMNQLTEECQAIDSSVMVYGEGWNMPTLMDDELKAMMFNNEKMPKIAHFNDQFGRGIKGSPFETEMSDIGYGLGYTGEINRAMNVIAGSCTSIGTKPVFKEPTMTLNYVECHDNMTLFDKIMLSNKCESLETRLKRQKMITALILVSQGIAFLHAGQEFNRTKDGDHNSYTSPDSVNKLDWDRKDEYIETVEFVKGFIKLRKELKALRLNTAEEIKKHVTVRSLENRVIEYTISNVQAYGPYEEIKVFMNPTHTSIDIKLKDDYQLIANQAGVLTEQNSVNELTVDSIELVVLAK</sequence>
<dbReference type="Gene3D" id="2.60.40.2320">
    <property type="match status" value="1"/>
</dbReference>
<keyword evidence="3" id="KW-0326">Glycosidase</keyword>
<comment type="similarity">
    <text evidence="1">Belongs to the glycosyl hydrolase 13 family.</text>
</comment>
<evidence type="ECO:0000313" key="3">
    <source>
        <dbReference type="EMBL" id="MTL94926.1"/>
    </source>
</evidence>
<accession>A0A6G2CPV2</accession>
<comment type="caution">
    <text evidence="3">The sequence shown here is derived from an EMBL/GenBank/DDBJ whole genome shotgun (WGS) entry which is preliminary data.</text>
</comment>
<proteinExistence type="inferred from homology"/>
<dbReference type="GO" id="GO:0051060">
    <property type="term" value="F:pullulanase activity"/>
    <property type="evidence" value="ECO:0007669"/>
    <property type="project" value="UniProtKB-EC"/>
</dbReference>
<dbReference type="Pfam" id="PF02922">
    <property type="entry name" value="CBM_48"/>
    <property type="match status" value="1"/>
</dbReference>
<dbReference type="CDD" id="cd02860">
    <property type="entry name" value="E_set_Pullulanase"/>
    <property type="match status" value="1"/>
</dbReference>
<dbReference type="InterPro" id="IPR013780">
    <property type="entry name" value="Glyco_hydro_b"/>
</dbReference>
<organism evidence="3">
    <name type="scientific">Turicibacter sanguinis</name>
    <dbReference type="NCBI Taxonomy" id="154288"/>
    <lineage>
        <taxon>Bacteria</taxon>
        <taxon>Bacillati</taxon>
        <taxon>Bacillota</taxon>
        <taxon>Erysipelotrichia</taxon>
        <taxon>Erysipelotrichales</taxon>
        <taxon>Turicibacteraceae</taxon>
        <taxon>Turicibacter</taxon>
    </lineage>
</organism>
<protein>
    <submittedName>
        <fullName evidence="3">Type I pullulanase</fullName>
        <ecNumber evidence="3">3.2.1.41</ecNumber>
    </submittedName>
</protein>
<dbReference type="NCBIfam" id="TIGR02104">
    <property type="entry name" value="pulA_typeI"/>
    <property type="match status" value="1"/>
</dbReference>
<dbReference type="Pfam" id="PF17999">
    <property type="entry name" value="PulA_N1"/>
    <property type="match status" value="1"/>
</dbReference>
<dbReference type="Gene3D" id="2.60.40.10">
    <property type="entry name" value="Immunoglobulins"/>
    <property type="match status" value="1"/>
</dbReference>
<dbReference type="InterPro" id="IPR049117">
    <property type="entry name" value="pulA_all-beta"/>
</dbReference>
<dbReference type="InterPro" id="IPR014756">
    <property type="entry name" value="Ig_E-set"/>
</dbReference>
<evidence type="ECO:0000259" key="2">
    <source>
        <dbReference type="SMART" id="SM00642"/>
    </source>
</evidence>
<dbReference type="PANTHER" id="PTHR43002">
    <property type="entry name" value="GLYCOGEN DEBRANCHING ENZYME"/>
    <property type="match status" value="1"/>
</dbReference>
<dbReference type="CDD" id="cd11341">
    <property type="entry name" value="AmyAc_Pullulanase_LD-like"/>
    <property type="match status" value="1"/>
</dbReference>
<dbReference type="InterPro" id="IPR017853">
    <property type="entry name" value="GH"/>
</dbReference>
<reference evidence="3" key="1">
    <citation type="journal article" date="2019" name="Nat. Med.">
        <title>A library of human gut bacterial isolates paired with longitudinal multiomics data enables mechanistic microbiome research.</title>
        <authorList>
            <person name="Poyet M."/>
            <person name="Groussin M."/>
            <person name="Gibbons S.M."/>
            <person name="Avila-Pacheco J."/>
            <person name="Jiang X."/>
            <person name="Kearney S.M."/>
            <person name="Perrotta A.R."/>
            <person name="Berdy B."/>
            <person name="Zhao S."/>
            <person name="Lieberman T.D."/>
            <person name="Swanson P.K."/>
            <person name="Smith M."/>
            <person name="Roesemann S."/>
            <person name="Alexander J.E."/>
            <person name="Rich S.A."/>
            <person name="Livny J."/>
            <person name="Vlamakis H."/>
            <person name="Clish C."/>
            <person name="Bullock K."/>
            <person name="Deik A."/>
            <person name="Scott J."/>
            <person name="Pierce K.A."/>
            <person name="Xavier R.J."/>
            <person name="Alm E.J."/>
        </authorList>
    </citation>
    <scope>NUCLEOTIDE SEQUENCE</scope>
    <source>
        <strain evidence="3">BIOML-A179</strain>
    </source>
</reference>
<dbReference type="SMART" id="SM00642">
    <property type="entry name" value="Aamy"/>
    <property type="match status" value="1"/>
</dbReference>
<dbReference type="SUPFAM" id="SSF81296">
    <property type="entry name" value="E set domains"/>
    <property type="match status" value="1"/>
</dbReference>
<dbReference type="AlphaFoldDB" id="A0A6G2CPV2"/>
<evidence type="ECO:0000256" key="1">
    <source>
        <dbReference type="ARBA" id="ARBA00008061"/>
    </source>
</evidence>
<dbReference type="Pfam" id="PF00128">
    <property type="entry name" value="Alpha-amylase"/>
    <property type="match status" value="1"/>
</dbReference>
<dbReference type="Pfam" id="PF21653">
    <property type="entry name" value="pulA_all-beta"/>
    <property type="match status" value="1"/>
</dbReference>
<dbReference type="Gene3D" id="3.20.20.80">
    <property type="entry name" value="Glycosidases"/>
    <property type="match status" value="1"/>
</dbReference>
<dbReference type="SUPFAM" id="SSF51445">
    <property type="entry name" value="(Trans)glycosidases"/>
    <property type="match status" value="1"/>
</dbReference>